<organism evidence="4">
    <name type="scientific">Schistocephalus solidus</name>
    <name type="common">Tapeworm</name>
    <dbReference type="NCBI Taxonomy" id="70667"/>
    <lineage>
        <taxon>Eukaryota</taxon>
        <taxon>Metazoa</taxon>
        <taxon>Spiralia</taxon>
        <taxon>Lophotrochozoa</taxon>
        <taxon>Platyhelminthes</taxon>
        <taxon>Cestoda</taxon>
        <taxon>Eucestoda</taxon>
        <taxon>Diphyllobothriidea</taxon>
        <taxon>Diphyllobothriidae</taxon>
        <taxon>Schistocephalus</taxon>
    </lineage>
</organism>
<name>A0A183TNA6_SCHSO</name>
<proteinExistence type="predicted"/>
<dbReference type="STRING" id="70667.A0A183TNA6"/>
<evidence type="ECO:0000313" key="4">
    <source>
        <dbReference type="WBParaSite" id="SSLN_0001863201-mRNA-1"/>
    </source>
</evidence>
<sequence length="192" mass="20765">MLKNLLDGINLSFTTPDALEKEINQYWGDVAALEEEGAEEAVSRGQRLPHSDHPRGGRPSSLLGGDCNAGVGVQRLCSDGQSSKLPDQRGEKQCALYNGLGESGCPTSELAIRRYGGSKPVGNETGHLSSIHSEESMSCQQDRNQLAQITSENRRLLLETLEHLDYKLSLNSGVLAILEGVDLSTEDGIERC</sequence>
<reference evidence="2 3" key="2">
    <citation type="submission" date="2018-11" db="EMBL/GenBank/DDBJ databases">
        <authorList>
            <consortium name="Pathogen Informatics"/>
        </authorList>
    </citation>
    <scope>NUCLEOTIDE SEQUENCE [LARGE SCALE GENOMIC DNA]</scope>
    <source>
        <strain evidence="2 3">NST_G2</strain>
    </source>
</reference>
<feature type="region of interest" description="Disordered" evidence="1">
    <location>
        <begin position="37"/>
        <end position="64"/>
    </location>
</feature>
<dbReference type="Proteomes" id="UP000275846">
    <property type="component" value="Unassembled WGS sequence"/>
</dbReference>
<evidence type="ECO:0000256" key="1">
    <source>
        <dbReference type="SAM" id="MobiDB-lite"/>
    </source>
</evidence>
<reference evidence="4" key="1">
    <citation type="submission" date="2016-06" db="UniProtKB">
        <authorList>
            <consortium name="WormBaseParasite"/>
        </authorList>
    </citation>
    <scope>IDENTIFICATION</scope>
</reference>
<dbReference type="WBParaSite" id="SSLN_0001863201-mRNA-1">
    <property type="protein sequence ID" value="SSLN_0001863201-mRNA-1"/>
    <property type="gene ID" value="SSLN_0001863201"/>
</dbReference>
<evidence type="ECO:0000313" key="2">
    <source>
        <dbReference type="EMBL" id="VDM04340.1"/>
    </source>
</evidence>
<protein>
    <submittedName>
        <fullName evidence="4">Schwannomin-interacting protein 1</fullName>
    </submittedName>
</protein>
<dbReference type="AlphaFoldDB" id="A0A183TNA6"/>
<keyword evidence="3" id="KW-1185">Reference proteome</keyword>
<dbReference type="EMBL" id="UYSU01043420">
    <property type="protein sequence ID" value="VDM04340.1"/>
    <property type="molecule type" value="Genomic_DNA"/>
</dbReference>
<evidence type="ECO:0000313" key="3">
    <source>
        <dbReference type="Proteomes" id="UP000275846"/>
    </source>
</evidence>
<dbReference type="OrthoDB" id="27109at2759"/>
<gene>
    <name evidence="2" type="ORF">SSLN_LOCUS17954</name>
</gene>
<accession>A0A183TNA6</accession>